<dbReference type="Proteomes" id="UP000245783">
    <property type="component" value="Unassembled WGS sequence"/>
</dbReference>
<dbReference type="AlphaFoldDB" id="A0A316W5G2"/>
<accession>A0A316W5G2</accession>
<dbReference type="PANTHER" id="PTHR40470">
    <property type="entry name" value="PHYTANOYL-COA DIOXYGENASE FAMILY PROTEIN (AFU_ORTHOLOGUE AFUA_2G15850)"/>
    <property type="match status" value="1"/>
</dbReference>
<dbReference type="PANTHER" id="PTHR40470:SF1">
    <property type="entry name" value="PHYTANOYL-COA DIOXYGENASE FAMILY PROTEIN (AFU_ORTHOLOGUE AFUA_2G15850)"/>
    <property type="match status" value="1"/>
</dbReference>
<reference evidence="1 2" key="1">
    <citation type="journal article" date="2018" name="Mol. Biol. Evol.">
        <title>Broad Genomic Sampling Reveals a Smut Pathogenic Ancestry of the Fungal Clade Ustilaginomycotina.</title>
        <authorList>
            <person name="Kijpornyongpan T."/>
            <person name="Mondo S.J."/>
            <person name="Barry K."/>
            <person name="Sandor L."/>
            <person name="Lee J."/>
            <person name="Lipzen A."/>
            <person name="Pangilinan J."/>
            <person name="LaButti K."/>
            <person name="Hainaut M."/>
            <person name="Henrissat B."/>
            <person name="Grigoriev I.V."/>
            <person name="Spatafora J.W."/>
            <person name="Aime M.C."/>
        </authorList>
    </citation>
    <scope>NUCLEOTIDE SEQUENCE [LARGE SCALE GENOMIC DNA]</scope>
    <source>
        <strain evidence="1 2">MCA 4658</strain>
    </source>
</reference>
<dbReference type="Pfam" id="PF05721">
    <property type="entry name" value="PhyH"/>
    <property type="match status" value="1"/>
</dbReference>
<protein>
    <recommendedName>
        <fullName evidence="3">Phytanoyl-CoA dioxygenase family protein</fullName>
    </recommendedName>
</protein>
<organism evidence="1 2">
    <name type="scientific">Ceraceosorus guamensis</name>
    <dbReference type="NCBI Taxonomy" id="1522189"/>
    <lineage>
        <taxon>Eukaryota</taxon>
        <taxon>Fungi</taxon>
        <taxon>Dikarya</taxon>
        <taxon>Basidiomycota</taxon>
        <taxon>Ustilaginomycotina</taxon>
        <taxon>Exobasidiomycetes</taxon>
        <taxon>Ceraceosorales</taxon>
        <taxon>Ceraceosoraceae</taxon>
        <taxon>Ceraceosorus</taxon>
    </lineage>
</organism>
<dbReference type="OrthoDB" id="2106152at2759"/>
<dbReference type="InParanoid" id="A0A316W5G2"/>
<dbReference type="EMBL" id="KZ819357">
    <property type="protein sequence ID" value="PWN45079.1"/>
    <property type="molecule type" value="Genomic_DNA"/>
</dbReference>
<evidence type="ECO:0000313" key="1">
    <source>
        <dbReference type="EMBL" id="PWN45079.1"/>
    </source>
</evidence>
<dbReference type="RefSeq" id="XP_025372239.1">
    <property type="nucleotide sequence ID" value="XM_025511667.1"/>
</dbReference>
<dbReference type="SUPFAM" id="SSF51197">
    <property type="entry name" value="Clavaminate synthase-like"/>
    <property type="match status" value="1"/>
</dbReference>
<sequence length="350" mass="39081">MITQHADAADALSRYDLEAIRAAYRRDGYVILDGIFDFENRLSLEELRVACQAAVERTRRGEWPHRRVVGKSFPPYDPISDDSWGVQHLLHPDLIVGGEGENGADKQDSIFARLYGSSPLLDIAAALLDTEPDKMQLELFNLLINPACHAFALPWHRDDVRADVSSEEEEARLSAPTYGVQWNAALYDDECLFICPGSHARLRTEAEKRANAAKAPPATKVLEGQGVLDAKWQVDPPNTLQVKLKAGQTAFYSQRVLHRASYLPSQIRATLHGCYGGIRADASLDSTDRASEQLAFAERARNVLQHNVEWMKEPSFGASLPPRLRPMWRNLLVMDAHAKGRQLGYSLENA</sequence>
<dbReference type="GeneID" id="37033537"/>
<gene>
    <name evidence="1" type="ORF">IE81DRAFT_286286</name>
</gene>
<dbReference type="Gene3D" id="2.60.120.620">
    <property type="entry name" value="q2cbj1_9rhob like domain"/>
    <property type="match status" value="1"/>
</dbReference>
<keyword evidence="2" id="KW-1185">Reference proteome</keyword>
<proteinExistence type="predicted"/>
<evidence type="ECO:0000313" key="2">
    <source>
        <dbReference type="Proteomes" id="UP000245783"/>
    </source>
</evidence>
<name>A0A316W5G2_9BASI</name>
<evidence type="ECO:0008006" key="3">
    <source>
        <dbReference type="Google" id="ProtNLM"/>
    </source>
</evidence>
<dbReference type="InterPro" id="IPR008775">
    <property type="entry name" value="Phytyl_CoA_dOase-like"/>
</dbReference>